<name>A0A212TMF9_9BACT</name>
<dbReference type="Proteomes" id="UP000198131">
    <property type="component" value="Unassembled WGS sequence"/>
</dbReference>
<sequence>MSSVHFQSLGTLFDEHGSHLVDIEYASAQGVLRVQWFGNITGREVIYVAEEFVKLQKQLHAPFLLNDKSQATGDWVEAMEWLEYEWLPQAITGGLQAVAYVFSPELGNQFASVEFAERVSQHIPIKLFYDVPSAWQWLRGQARTKRPASNPLPPRQA</sequence>
<dbReference type="EMBL" id="FYEW01000001">
    <property type="protein sequence ID" value="SNC67237.1"/>
    <property type="molecule type" value="Genomic_DNA"/>
</dbReference>
<dbReference type="RefSeq" id="WP_088843148.1">
    <property type="nucleotide sequence ID" value="NZ_FYEW01000001.1"/>
</dbReference>
<proteinExistence type="predicted"/>
<accession>A0A212TMF9</accession>
<protein>
    <recommendedName>
        <fullName evidence="3">SpoIIAA-like</fullName>
    </recommendedName>
</protein>
<keyword evidence="2" id="KW-1185">Reference proteome</keyword>
<gene>
    <name evidence="1" type="ORF">SAMN06265337_1883</name>
</gene>
<evidence type="ECO:0000313" key="1">
    <source>
        <dbReference type="EMBL" id="SNC67237.1"/>
    </source>
</evidence>
<dbReference type="AlphaFoldDB" id="A0A212TMF9"/>
<evidence type="ECO:0000313" key="2">
    <source>
        <dbReference type="Proteomes" id="UP000198131"/>
    </source>
</evidence>
<organism evidence="1 2">
    <name type="scientific">Hymenobacter gelipurpurascens</name>
    <dbReference type="NCBI Taxonomy" id="89968"/>
    <lineage>
        <taxon>Bacteria</taxon>
        <taxon>Pseudomonadati</taxon>
        <taxon>Bacteroidota</taxon>
        <taxon>Cytophagia</taxon>
        <taxon>Cytophagales</taxon>
        <taxon>Hymenobacteraceae</taxon>
        <taxon>Hymenobacter</taxon>
    </lineage>
</organism>
<evidence type="ECO:0008006" key="3">
    <source>
        <dbReference type="Google" id="ProtNLM"/>
    </source>
</evidence>
<reference evidence="2" key="1">
    <citation type="submission" date="2017-06" db="EMBL/GenBank/DDBJ databases">
        <authorList>
            <person name="Varghese N."/>
            <person name="Submissions S."/>
        </authorList>
    </citation>
    <scope>NUCLEOTIDE SEQUENCE [LARGE SCALE GENOMIC DNA]</scope>
    <source>
        <strain evidence="2">DSM 11116</strain>
    </source>
</reference>
<dbReference type="OrthoDB" id="852227at2"/>